<keyword evidence="1" id="KW-1133">Transmembrane helix</keyword>
<evidence type="ECO:0000313" key="2">
    <source>
        <dbReference type="EMBL" id="EAU55082.1"/>
    </source>
</evidence>
<name>Q0F0E6_9PROT</name>
<dbReference type="Proteomes" id="UP000005297">
    <property type="component" value="Unassembled WGS sequence"/>
</dbReference>
<dbReference type="AlphaFoldDB" id="Q0F0E6"/>
<feature type="transmembrane region" description="Helical" evidence="1">
    <location>
        <begin position="37"/>
        <end position="55"/>
    </location>
</feature>
<keyword evidence="3" id="KW-1185">Reference proteome</keyword>
<dbReference type="STRING" id="314344.AL013_10830"/>
<dbReference type="EC" id="2.1.2.9" evidence="2"/>
<accession>Q0F0E6</accession>
<proteinExistence type="predicted"/>
<keyword evidence="1" id="KW-0472">Membrane</keyword>
<dbReference type="GO" id="GO:0004479">
    <property type="term" value="F:methionyl-tRNA formyltransferase activity"/>
    <property type="evidence" value="ECO:0007669"/>
    <property type="project" value="UniProtKB-EC"/>
</dbReference>
<reference evidence="2 3" key="1">
    <citation type="submission" date="2006-09" db="EMBL/GenBank/DDBJ databases">
        <authorList>
            <person name="Emerson D."/>
            <person name="Ferriera S."/>
            <person name="Johnson J."/>
            <person name="Kravitz S."/>
            <person name="Halpern A."/>
            <person name="Remington K."/>
            <person name="Beeson K."/>
            <person name="Tran B."/>
            <person name="Rogers Y.-H."/>
            <person name="Friedman R."/>
            <person name="Venter J.C."/>
        </authorList>
    </citation>
    <scope>NUCLEOTIDE SEQUENCE [LARGE SCALE GENOMIC DNA]</scope>
    <source>
        <strain evidence="2 3">PV-1</strain>
    </source>
</reference>
<evidence type="ECO:0000256" key="1">
    <source>
        <dbReference type="SAM" id="Phobius"/>
    </source>
</evidence>
<dbReference type="InParanoid" id="Q0F0E6"/>
<organism evidence="2 3">
    <name type="scientific">Mariprofundus ferrooxydans PV-1</name>
    <dbReference type="NCBI Taxonomy" id="314345"/>
    <lineage>
        <taxon>Bacteria</taxon>
        <taxon>Pseudomonadati</taxon>
        <taxon>Pseudomonadota</taxon>
        <taxon>Candidatius Mariprofundia</taxon>
        <taxon>Mariprofundales</taxon>
        <taxon>Mariprofundaceae</taxon>
        <taxon>Mariprofundus</taxon>
    </lineage>
</organism>
<keyword evidence="2" id="KW-0808">Transferase</keyword>
<keyword evidence="1" id="KW-0812">Transmembrane</keyword>
<dbReference type="HOGENOM" id="CLU_2991391_0_0_0"/>
<gene>
    <name evidence="2" type="ORF">SPV1_07054</name>
</gene>
<evidence type="ECO:0000313" key="3">
    <source>
        <dbReference type="Proteomes" id="UP000005297"/>
    </source>
</evidence>
<dbReference type="EMBL" id="AATS01000004">
    <property type="protein sequence ID" value="EAU55082.1"/>
    <property type="molecule type" value="Genomic_DNA"/>
</dbReference>
<protein>
    <submittedName>
        <fullName evidence="2">Methionyl-tRNA formyltransferase</fullName>
        <ecNumber evidence="2">2.1.2.9</ecNumber>
    </submittedName>
</protein>
<comment type="caution">
    <text evidence="2">The sequence shown here is derived from an EMBL/GenBank/DDBJ whole genome shotgun (WGS) entry which is preliminary data.</text>
</comment>
<sequence length="57" mass="6555">MLSGLVLSSTDDKEEAMPAIFHIENQDTFLHRNKNEWLLLLQIPLAVIMLLVLLLPR</sequence>